<reference evidence="1 2" key="1">
    <citation type="submission" date="2019-08" db="EMBL/GenBank/DDBJ databases">
        <title>In-depth cultivation of the pig gut microbiome towards novel bacterial diversity and tailored functional studies.</title>
        <authorList>
            <person name="Wylensek D."/>
            <person name="Hitch T.C.A."/>
            <person name="Clavel T."/>
        </authorList>
    </citation>
    <scope>NUCLEOTIDE SEQUENCE [LARGE SCALE GENOMIC DNA]</scope>
    <source>
        <strain evidence="2">WCA-380-WT-3B3</strain>
    </source>
</reference>
<evidence type="ECO:0000313" key="2">
    <source>
        <dbReference type="Proteomes" id="UP000430222"/>
    </source>
</evidence>
<sequence length="118" mass="13785">MSQGKIVDYKNKISVINTKLSRLKDLYVDGLLDKDTYKKDYVRLQEELGELARLSMQQPTVPAAMNRILSDVDDFMLTYKILPKIKKRELWQSLIRSIELGERPGRGKPYTDITVKFY</sequence>
<keyword evidence="2" id="KW-1185">Reference proteome</keyword>
<proteinExistence type="predicted"/>
<gene>
    <name evidence="1" type="ORF">FYJ78_07725</name>
</gene>
<protein>
    <submittedName>
        <fullName evidence="1">Uncharacterized protein</fullName>
    </submittedName>
</protein>
<dbReference type="Proteomes" id="UP000430222">
    <property type="component" value="Unassembled WGS sequence"/>
</dbReference>
<dbReference type="EMBL" id="VUNL01000007">
    <property type="protein sequence ID" value="MSV25073.1"/>
    <property type="molecule type" value="Genomic_DNA"/>
</dbReference>
<evidence type="ECO:0000313" key="1">
    <source>
        <dbReference type="EMBL" id="MSV25073.1"/>
    </source>
</evidence>
<accession>A0A6I2US96</accession>
<name>A0A6I2US96_9FIRM</name>
<dbReference type="AlphaFoldDB" id="A0A6I2US96"/>
<comment type="caution">
    <text evidence="1">The sequence shown here is derived from an EMBL/GenBank/DDBJ whole genome shotgun (WGS) entry which is preliminary data.</text>
</comment>
<organism evidence="1 2">
    <name type="scientific">Selenomonas montiformis</name>
    <dbReference type="NCBI Taxonomy" id="2652285"/>
    <lineage>
        <taxon>Bacteria</taxon>
        <taxon>Bacillati</taxon>
        <taxon>Bacillota</taxon>
        <taxon>Negativicutes</taxon>
        <taxon>Selenomonadales</taxon>
        <taxon>Selenomonadaceae</taxon>
        <taxon>Selenomonas</taxon>
    </lineage>
</organism>